<dbReference type="Pfam" id="PF06147">
    <property type="entry name" value="DUF968"/>
    <property type="match status" value="1"/>
</dbReference>
<evidence type="ECO:0000313" key="2">
    <source>
        <dbReference type="Proteomes" id="UP000038750"/>
    </source>
</evidence>
<sequence>MRALLRPIIQKELGAIFLKISADLWPHMSGRLLVATEPEEFKSLPDGRLPVVEQQLANDPRLLPFFEHERVIRAAGGPRVLESRVRLIKECQWVSSDERYHDKNLTTLNYKGRSIRLCWACDNRLSGQNIPRLDQLATSNLITWLIDTVRIYFRFPEGHQLTLPELWCWAVICEVSDLMPDSISRTFLHMPPAVIKTGGTKESDITWSLAPQEVVAKKVAKAKPLAEVAVKPVLTLRVDPESPESQMLIPKLRRWENKKYVRWVKSEPCCVCGDGCCDPHHIIGHGKGGMGTKANDFKTIPLCRTHHAEIHGSAGVKAWEAKYGSQIELWEKFIDRAFALGVLA</sequence>
<gene>
    <name evidence="1" type="ORF">ERS008530_03749</name>
</gene>
<dbReference type="EMBL" id="CPZJ01000018">
    <property type="protein sequence ID" value="CNG43312.1"/>
    <property type="molecule type" value="Genomic_DNA"/>
</dbReference>
<name>A0A0T9MSI6_YERIN</name>
<dbReference type="OrthoDB" id="6700725at2"/>
<evidence type="ECO:0000313" key="1">
    <source>
        <dbReference type="EMBL" id="CNG43312.1"/>
    </source>
</evidence>
<dbReference type="Gene3D" id="3.30.40.190">
    <property type="match status" value="1"/>
</dbReference>
<proteinExistence type="predicted"/>
<protein>
    <submittedName>
        <fullName evidence="1">Protein of uncharacterized function (DUF968)</fullName>
    </submittedName>
</protein>
<organism evidence="1 2">
    <name type="scientific">Yersinia intermedia</name>
    <dbReference type="NCBI Taxonomy" id="631"/>
    <lineage>
        <taxon>Bacteria</taxon>
        <taxon>Pseudomonadati</taxon>
        <taxon>Pseudomonadota</taxon>
        <taxon>Gammaproteobacteria</taxon>
        <taxon>Enterobacterales</taxon>
        <taxon>Yersiniaceae</taxon>
        <taxon>Yersinia</taxon>
    </lineage>
</organism>
<dbReference type="RefSeq" id="WP_050074305.1">
    <property type="nucleotide sequence ID" value="NZ_CPZJ01000018.1"/>
</dbReference>
<dbReference type="AlphaFoldDB" id="A0A0T9MSI6"/>
<dbReference type="Proteomes" id="UP000038750">
    <property type="component" value="Unassembled WGS sequence"/>
</dbReference>
<accession>A0A0T9MSI6</accession>
<reference evidence="1 2" key="1">
    <citation type="submission" date="2015-03" db="EMBL/GenBank/DDBJ databases">
        <authorList>
            <person name="Murphy D."/>
        </authorList>
    </citation>
    <scope>NUCLEOTIDE SEQUENCE [LARGE SCALE GENOMIC DNA]</scope>
    <source>
        <strain evidence="1 2">BR165/97</strain>
    </source>
</reference>
<dbReference type="InterPro" id="IPR010373">
    <property type="entry name" value="DUF968"/>
</dbReference>